<dbReference type="AlphaFoldDB" id="A0A812L322"/>
<accession>A0A812L322</accession>
<reference evidence="1" key="1">
    <citation type="submission" date="2021-02" db="EMBL/GenBank/DDBJ databases">
        <authorList>
            <person name="Dougan E. K."/>
            <person name="Rhodes N."/>
            <person name="Thang M."/>
            <person name="Chan C."/>
        </authorList>
    </citation>
    <scope>NUCLEOTIDE SEQUENCE</scope>
</reference>
<evidence type="ECO:0000313" key="2">
    <source>
        <dbReference type="Proteomes" id="UP000604046"/>
    </source>
</evidence>
<dbReference type="EMBL" id="CAJNDS010000802">
    <property type="protein sequence ID" value="CAE7235006.1"/>
    <property type="molecule type" value="Genomic_DNA"/>
</dbReference>
<organism evidence="1 2">
    <name type="scientific">Symbiodinium natans</name>
    <dbReference type="NCBI Taxonomy" id="878477"/>
    <lineage>
        <taxon>Eukaryota</taxon>
        <taxon>Sar</taxon>
        <taxon>Alveolata</taxon>
        <taxon>Dinophyceae</taxon>
        <taxon>Suessiales</taxon>
        <taxon>Symbiodiniaceae</taxon>
        <taxon>Symbiodinium</taxon>
    </lineage>
</organism>
<name>A0A812L322_9DINO</name>
<proteinExistence type="predicted"/>
<keyword evidence="2" id="KW-1185">Reference proteome</keyword>
<protein>
    <submittedName>
        <fullName evidence="1">Uncharacterized protein</fullName>
    </submittedName>
</protein>
<gene>
    <name evidence="1" type="ORF">SNAT2548_LOCUS9981</name>
</gene>
<comment type="caution">
    <text evidence="1">The sequence shown here is derived from an EMBL/GenBank/DDBJ whole genome shotgun (WGS) entry which is preliminary data.</text>
</comment>
<sequence>MEVESDDMTESAPWWVFVTWCEKLFACTGQPQASCAQRLAVGSGRGASALLVLPAAKNLPRQQEDGVLPLAERFHIEGTLENKTEMQVNDTGMQVNDTMEVNGTSVLEDGEFVLVDRFYVQERTPSPFRFAAFAEYGNVSAEGTAGMQVNGSKSFLEVRLDSTEELLQLLESRQVSYVPTRDFWGEDIVYFHFETIVAQTGMLEVETIAHDFSWHVEVRPQSDLPYIDVRHGGAERAVANHAHHVNASIWHADLGAEDHTRVYVQSPFGELSFPALDVVMDEVSPGLTEFFAKEEFAQAEEAEARPNVQAKDGIWPSISMYESSVGDRFAISGTLASVNRVLSMMQFTPPPDSPDSGSLSVTVDQTPSSAELEILNPETFQMSVPLAQAHLDLDIEPLTKSEYPCFIGGPAATFVNPGEDARNLGITVSPEFSASTKVTAQIAETLREFRISVRNGHINLDVNKYPAARICPPFFPDVGGCAEDETDAWVIYGTIEQAALAIESVVYTPPVGYAGQASANDLPWHSFGAFCQCDQLRAAVDAIESCNKEVTLNIVKGFSPPRIRCCDGVSLEVHRALEPSAIPPCYLEQNEYGEIPAVAQVTLSTDIGQLAFWPVAGLYFDRNFDTMPVHNVSSRIVASGPGGTMQQGLATKLALLFVPETEMRSAGRVMVEVLDARSGLTSASSCPVHVVTGRRASLPLIQIDLPTPNATYLLSGRLGARRQDALLGLEMDVPSIGLIAAVPHAACLVVLRVARGRAVCHGESQA</sequence>
<evidence type="ECO:0000313" key="1">
    <source>
        <dbReference type="EMBL" id="CAE7235006.1"/>
    </source>
</evidence>
<dbReference type="Proteomes" id="UP000604046">
    <property type="component" value="Unassembled WGS sequence"/>
</dbReference>
<dbReference type="OrthoDB" id="444875at2759"/>